<dbReference type="GO" id="GO:0043565">
    <property type="term" value="F:sequence-specific DNA binding"/>
    <property type="evidence" value="ECO:0007669"/>
    <property type="project" value="InterPro"/>
</dbReference>
<proteinExistence type="inferred from homology"/>
<evidence type="ECO:0000313" key="5">
    <source>
        <dbReference type="EMBL" id="KAK7105717.1"/>
    </source>
</evidence>
<name>A0AAN9BHW1_9CAEN</name>
<comment type="caution">
    <text evidence="5">The sequence shown here is derived from an EMBL/GenBank/DDBJ whole genome shotgun (WGS) entry which is preliminary data.</text>
</comment>
<evidence type="ECO:0000256" key="2">
    <source>
        <dbReference type="ARBA" id="ARBA00023125"/>
    </source>
</evidence>
<dbReference type="GO" id="GO:0000981">
    <property type="term" value="F:DNA-binding transcription factor activity, RNA polymerase II-specific"/>
    <property type="evidence" value="ECO:0007669"/>
    <property type="project" value="TreeGrafter"/>
</dbReference>
<dbReference type="Gene3D" id="1.10.10.10">
    <property type="entry name" value="Winged helix-like DNA-binding domain superfamily/Winged helix DNA-binding domain"/>
    <property type="match status" value="1"/>
</dbReference>
<evidence type="ECO:0000259" key="4">
    <source>
        <dbReference type="PROSITE" id="PS50061"/>
    </source>
</evidence>
<dbReference type="InterPro" id="IPR000418">
    <property type="entry name" value="Ets_dom"/>
</dbReference>
<dbReference type="PANTHER" id="PTHR11849:SF304">
    <property type="entry name" value="DNA-BINDING PROTEIN D-ETS-3"/>
    <property type="match status" value="1"/>
</dbReference>
<evidence type="ECO:0000256" key="1">
    <source>
        <dbReference type="ARBA" id="ARBA00005562"/>
    </source>
</evidence>
<dbReference type="PANTHER" id="PTHR11849">
    <property type="entry name" value="ETS"/>
    <property type="match status" value="1"/>
</dbReference>
<dbReference type="PRINTS" id="PR00454">
    <property type="entry name" value="ETSDOMAIN"/>
</dbReference>
<reference evidence="5 6" key="1">
    <citation type="submission" date="2024-02" db="EMBL/GenBank/DDBJ databases">
        <title>Chromosome-scale genome assembly of the rough periwinkle Littorina saxatilis.</title>
        <authorList>
            <person name="De Jode A."/>
            <person name="Faria R."/>
            <person name="Formenti G."/>
            <person name="Sims Y."/>
            <person name="Smith T.P."/>
            <person name="Tracey A."/>
            <person name="Wood J.M.D."/>
            <person name="Zagrodzka Z.B."/>
            <person name="Johannesson K."/>
            <person name="Butlin R.K."/>
            <person name="Leder E.H."/>
        </authorList>
    </citation>
    <scope>NUCLEOTIDE SEQUENCE [LARGE SCALE GENOMIC DNA]</scope>
    <source>
        <strain evidence="5">Snail1</strain>
        <tissue evidence="5">Muscle</tissue>
    </source>
</reference>
<feature type="domain" description="ETS" evidence="4">
    <location>
        <begin position="282"/>
        <end position="373"/>
    </location>
</feature>
<dbReference type="PROSITE" id="PS00346">
    <property type="entry name" value="ETS_DOMAIN_2"/>
    <property type="match status" value="1"/>
</dbReference>
<dbReference type="SMART" id="SM00413">
    <property type="entry name" value="ETS"/>
    <property type="match status" value="1"/>
</dbReference>
<dbReference type="PROSITE" id="PS00345">
    <property type="entry name" value="ETS_DOMAIN_1"/>
    <property type="match status" value="1"/>
</dbReference>
<dbReference type="AlphaFoldDB" id="A0AAN9BHW1"/>
<dbReference type="InterPro" id="IPR036388">
    <property type="entry name" value="WH-like_DNA-bd_sf"/>
</dbReference>
<organism evidence="5 6">
    <name type="scientific">Littorina saxatilis</name>
    <dbReference type="NCBI Taxonomy" id="31220"/>
    <lineage>
        <taxon>Eukaryota</taxon>
        <taxon>Metazoa</taxon>
        <taxon>Spiralia</taxon>
        <taxon>Lophotrochozoa</taxon>
        <taxon>Mollusca</taxon>
        <taxon>Gastropoda</taxon>
        <taxon>Caenogastropoda</taxon>
        <taxon>Littorinimorpha</taxon>
        <taxon>Littorinoidea</taxon>
        <taxon>Littorinidae</taxon>
        <taxon>Littorina</taxon>
    </lineage>
</organism>
<gene>
    <name evidence="5" type="ORF">V1264_017061</name>
</gene>
<dbReference type="PROSITE" id="PS50061">
    <property type="entry name" value="ETS_DOMAIN_3"/>
    <property type="match status" value="1"/>
</dbReference>
<dbReference type="GO" id="GO:0030154">
    <property type="term" value="P:cell differentiation"/>
    <property type="evidence" value="ECO:0007669"/>
    <property type="project" value="TreeGrafter"/>
</dbReference>
<dbReference type="GO" id="GO:0005634">
    <property type="term" value="C:nucleus"/>
    <property type="evidence" value="ECO:0007669"/>
    <property type="project" value="UniProtKB-SubCell"/>
</dbReference>
<keyword evidence="2 3" id="KW-0238">DNA-binding</keyword>
<dbReference type="EMBL" id="JBAMIC010000007">
    <property type="protein sequence ID" value="KAK7105717.1"/>
    <property type="molecule type" value="Genomic_DNA"/>
</dbReference>
<comment type="similarity">
    <text evidence="1 3">Belongs to the ETS family.</text>
</comment>
<sequence length="412" mass="45950">MLCDQFRMTDVIGSQPYVSDDVTWSDLHASSAWTDYLSSSPSPLPHTCPNITMSTTVSDSSSSSLSSSLSSSCSSSSFTSMSSSPPYPCATKDAMMTSEQDFFYANLCNNFAQQNCYDSFNVNSYAGELTYLDISQSCARTVDAAEPTVHSRDFSLGHVTQQPLPLPLPPPSYEEHMQMKAAGICANYEELSPLSMDYMTFDAAADSSCAHQQEQCVTSNGDVTWSPATPKVDVDSHLTDVMQLIASDTSQMQDAGSPSLQPDQQQRLRHTAAMLIRGGGQLQLWQFLLELLTEPRNESCIRWEDEGGEREGDGGEREGLFTLTDPDEVARRWGCRRNKPRMTYDKVSRALRYYYDRQILKKVKGRRYTYRFNFDTLRRLQTHQSNGGNSITAEQFLSSCDSGFFANSAMRS</sequence>
<evidence type="ECO:0000313" key="6">
    <source>
        <dbReference type="Proteomes" id="UP001374579"/>
    </source>
</evidence>
<accession>A0AAN9BHW1</accession>
<dbReference type="Proteomes" id="UP001374579">
    <property type="component" value="Unassembled WGS sequence"/>
</dbReference>
<dbReference type="InterPro" id="IPR046328">
    <property type="entry name" value="ETS_fam"/>
</dbReference>
<comment type="subcellular location">
    <subcellularLocation>
        <location evidence="3">Nucleus</location>
    </subcellularLocation>
</comment>
<evidence type="ECO:0000256" key="3">
    <source>
        <dbReference type="RuleBase" id="RU004019"/>
    </source>
</evidence>
<keyword evidence="3" id="KW-0539">Nucleus</keyword>
<dbReference type="Pfam" id="PF00178">
    <property type="entry name" value="Ets"/>
    <property type="match status" value="1"/>
</dbReference>
<dbReference type="SUPFAM" id="SSF46785">
    <property type="entry name" value="Winged helix' DNA-binding domain"/>
    <property type="match status" value="1"/>
</dbReference>
<protein>
    <recommendedName>
        <fullName evidence="4">ETS domain-containing protein</fullName>
    </recommendedName>
</protein>
<keyword evidence="6" id="KW-1185">Reference proteome</keyword>
<dbReference type="InterPro" id="IPR036390">
    <property type="entry name" value="WH_DNA-bd_sf"/>
</dbReference>